<keyword evidence="4" id="KW-1185">Reference proteome</keyword>
<evidence type="ECO:0000313" key="4">
    <source>
        <dbReference type="Proteomes" id="UP000266234"/>
    </source>
</evidence>
<dbReference type="OrthoDB" id="2013972at2759"/>
<feature type="compositionally biased region" description="Low complexity" evidence="2">
    <location>
        <begin position="324"/>
        <end position="335"/>
    </location>
</feature>
<dbReference type="PANTHER" id="PTHR43591">
    <property type="entry name" value="METHYLTRANSFERASE"/>
    <property type="match status" value="1"/>
</dbReference>
<evidence type="ECO:0000256" key="2">
    <source>
        <dbReference type="SAM" id="MobiDB-lite"/>
    </source>
</evidence>
<dbReference type="InterPro" id="IPR029063">
    <property type="entry name" value="SAM-dependent_MTases_sf"/>
</dbReference>
<comment type="caution">
    <text evidence="3">The sequence shown here is derived from an EMBL/GenBank/DDBJ whole genome shotgun (WGS) entry which is preliminary data.</text>
</comment>
<dbReference type="Pfam" id="PF13489">
    <property type="entry name" value="Methyltransf_23"/>
    <property type="match status" value="2"/>
</dbReference>
<sequence>MATVTQDPIEPITHDQHAEEENEFETSDFDSSTLSSSSTSLNTSIYQHAFENGRRYHQYRHGTYPIPNDDAEQNRDDMKHAMMLELTNGNLYFAPIGDHPQKIIDLATGTGIWAIDVADKFPSASVVGVDLSPIQPSWVPPNLKFLVDDIEDEWMHGDDFDFVHMRCISPWLKDEVKVLRQAHDHMKPGAWIEIQELDARANCDDYSLPKDAPLAKFFDTATTAVASFGMKFRAGENLREPLEKAGFVNVSCKVLKVPIGTWAKDKKLRLIGLYLKTAVSDMFGAMAAKPLRKVMEPEEIEFVLTVTDPFDRTKKMSDEPATVAAPAARSDLASAVESAPAPQPELVPAADPQDGEESETDSAVGDDAASSTASITSSILEYRTIQGRTFHSDRHPTEYFTPNDEQQSASIDINHQALTLLLGGKLFLAPVKPNVQKVLDVGTGTGIWAIDFADEYPEAEVIGSDLSPIQPTWVPPNVKFEIDDATLRWTWDNNTFDFIHIRYLFGAIKDWTSLFKEAYRCCAVDGWIQSAEADVHIRSDDGTTDDLDVLKLWAKLFTEGGKLLGSPFFVQEGDLQEKGIHEAGFTDIKSIEYKFPIGGWPKDPELREVGNFVRATLENDLEGYTLLLWKTILRWPEDEYQVFLMEMRKFLRNRKVHAYMTVRYVYARKAEAS</sequence>
<dbReference type="CDD" id="cd02440">
    <property type="entry name" value="AdoMet_MTases"/>
    <property type="match status" value="2"/>
</dbReference>
<dbReference type="GO" id="GO:0008168">
    <property type="term" value="F:methyltransferase activity"/>
    <property type="evidence" value="ECO:0007669"/>
    <property type="project" value="TreeGrafter"/>
</dbReference>
<dbReference type="PANTHER" id="PTHR43591:SF10">
    <property type="entry name" value="ABC TRANSMEMBRANE TYPE-1 DOMAIN-CONTAINING PROTEIN-RELATED"/>
    <property type="match status" value="1"/>
</dbReference>
<protein>
    <submittedName>
        <fullName evidence="3">Uncharacterized protein</fullName>
    </submittedName>
</protein>
<name>A0A395T8G6_9HYPO</name>
<proteinExistence type="inferred from homology"/>
<feature type="region of interest" description="Disordered" evidence="2">
    <location>
        <begin position="1"/>
        <end position="36"/>
    </location>
</feature>
<organism evidence="3 4">
    <name type="scientific">Fusarium longipes</name>
    <dbReference type="NCBI Taxonomy" id="694270"/>
    <lineage>
        <taxon>Eukaryota</taxon>
        <taxon>Fungi</taxon>
        <taxon>Dikarya</taxon>
        <taxon>Ascomycota</taxon>
        <taxon>Pezizomycotina</taxon>
        <taxon>Sordariomycetes</taxon>
        <taxon>Hypocreomycetidae</taxon>
        <taxon>Hypocreales</taxon>
        <taxon>Nectriaceae</taxon>
        <taxon>Fusarium</taxon>
    </lineage>
</organism>
<accession>A0A395T8G6</accession>
<comment type="similarity">
    <text evidence="1">Belongs to the methyltransferase superfamily. LaeA methyltransferase family.</text>
</comment>
<reference evidence="3 4" key="1">
    <citation type="journal article" date="2018" name="PLoS Pathog.">
        <title>Evolution of structural diversity of trichothecenes, a family of toxins produced by plant pathogenic and entomopathogenic fungi.</title>
        <authorList>
            <person name="Proctor R.H."/>
            <person name="McCormick S.P."/>
            <person name="Kim H.S."/>
            <person name="Cardoza R.E."/>
            <person name="Stanley A.M."/>
            <person name="Lindo L."/>
            <person name="Kelly A."/>
            <person name="Brown D.W."/>
            <person name="Lee T."/>
            <person name="Vaughan M.M."/>
            <person name="Alexander N.J."/>
            <person name="Busman M."/>
            <person name="Gutierrez S."/>
        </authorList>
    </citation>
    <scope>NUCLEOTIDE SEQUENCE [LARGE SCALE GENOMIC DNA]</scope>
    <source>
        <strain evidence="3 4">NRRL 20695</strain>
    </source>
</reference>
<dbReference type="STRING" id="694270.A0A395T8G6"/>
<dbReference type="SUPFAM" id="SSF53335">
    <property type="entry name" value="S-adenosyl-L-methionine-dependent methyltransferases"/>
    <property type="match status" value="2"/>
</dbReference>
<gene>
    <name evidence="3" type="ORF">FLONG3_1211</name>
</gene>
<dbReference type="Proteomes" id="UP000266234">
    <property type="component" value="Unassembled WGS sequence"/>
</dbReference>
<evidence type="ECO:0000256" key="1">
    <source>
        <dbReference type="ARBA" id="ARBA00038158"/>
    </source>
</evidence>
<dbReference type="Gene3D" id="3.40.50.150">
    <property type="entry name" value="Vaccinia Virus protein VP39"/>
    <property type="match status" value="2"/>
</dbReference>
<dbReference type="AlphaFoldDB" id="A0A395T8G6"/>
<dbReference type="EMBL" id="PXOG01000025">
    <property type="protein sequence ID" value="RGP80736.1"/>
    <property type="molecule type" value="Genomic_DNA"/>
</dbReference>
<feature type="region of interest" description="Disordered" evidence="2">
    <location>
        <begin position="313"/>
        <end position="372"/>
    </location>
</feature>
<evidence type="ECO:0000313" key="3">
    <source>
        <dbReference type="EMBL" id="RGP80736.1"/>
    </source>
</evidence>